<reference evidence="2" key="1">
    <citation type="journal article" date="2020" name="Stud. Mycol.">
        <title>101 Dothideomycetes genomes: a test case for predicting lifestyles and emergence of pathogens.</title>
        <authorList>
            <person name="Haridas S."/>
            <person name="Albert R."/>
            <person name="Binder M."/>
            <person name="Bloem J."/>
            <person name="Labutti K."/>
            <person name="Salamov A."/>
            <person name="Andreopoulos B."/>
            <person name="Baker S."/>
            <person name="Barry K."/>
            <person name="Bills G."/>
            <person name="Bluhm B."/>
            <person name="Cannon C."/>
            <person name="Castanera R."/>
            <person name="Culley D."/>
            <person name="Daum C."/>
            <person name="Ezra D."/>
            <person name="Gonzalez J."/>
            <person name="Henrissat B."/>
            <person name="Kuo A."/>
            <person name="Liang C."/>
            <person name="Lipzen A."/>
            <person name="Lutzoni F."/>
            <person name="Magnuson J."/>
            <person name="Mondo S."/>
            <person name="Nolan M."/>
            <person name="Ohm R."/>
            <person name="Pangilinan J."/>
            <person name="Park H.-J."/>
            <person name="Ramirez L."/>
            <person name="Alfaro M."/>
            <person name="Sun H."/>
            <person name="Tritt A."/>
            <person name="Yoshinaga Y."/>
            <person name="Zwiers L.-H."/>
            <person name="Turgeon B."/>
            <person name="Goodwin S."/>
            <person name="Spatafora J."/>
            <person name="Crous P."/>
            <person name="Grigoriev I."/>
        </authorList>
    </citation>
    <scope>NUCLEOTIDE SEQUENCE</scope>
    <source>
        <strain evidence="2">CBS 116005</strain>
    </source>
</reference>
<organism evidence="2 3">
    <name type="scientific">Teratosphaeria nubilosa</name>
    <dbReference type="NCBI Taxonomy" id="161662"/>
    <lineage>
        <taxon>Eukaryota</taxon>
        <taxon>Fungi</taxon>
        <taxon>Dikarya</taxon>
        <taxon>Ascomycota</taxon>
        <taxon>Pezizomycotina</taxon>
        <taxon>Dothideomycetes</taxon>
        <taxon>Dothideomycetidae</taxon>
        <taxon>Mycosphaerellales</taxon>
        <taxon>Teratosphaeriaceae</taxon>
        <taxon>Teratosphaeria</taxon>
    </lineage>
</organism>
<evidence type="ECO:0000313" key="2">
    <source>
        <dbReference type="EMBL" id="KAF2764396.1"/>
    </source>
</evidence>
<evidence type="ECO:0000313" key="3">
    <source>
        <dbReference type="Proteomes" id="UP000799436"/>
    </source>
</evidence>
<gene>
    <name evidence="2" type="ORF">EJ03DRAFT_358156</name>
</gene>
<keyword evidence="3" id="KW-1185">Reference proteome</keyword>
<feature type="chain" id="PRO_5026069475" evidence="1">
    <location>
        <begin position="18"/>
        <end position="145"/>
    </location>
</feature>
<evidence type="ECO:0000256" key="1">
    <source>
        <dbReference type="SAM" id="SignalP"/>
    </source>
</evidence>
<name>A0A6G1KUU6_9PEZI</name>
<dbReference type="Proteomes" id="UP000799436">
    <property type="component" value="Unassembled WGS sequence"/>
</dbReference>
<dbReference type="AlphaFoldDB" id="A0A6G1KUU6"/>
<keyword evidence="1" id="KW-0732">Signal</keyword>
<accession>A0A6G1KUU6</accession>
<protein>
    <submittedName>
        <fullName evidence="2">Uncharacterized protein</fullName>
    </submittedName>
</protein>
<sequence length="145" mass="16500">MAVTHSQASLLFGSCLSYQLGAVTTSQPCRPWRSIMFIGGDTNATISRHPYSSSYVLANATTDLILTRTPSLHGHWDQPRQWSPSAMARLRLLRHVGREDYEPRRHWTMDRTAPGLITAEAKGPELYEKIYMTDHSRLCYYLITS</sequence>
<feature type="signal peptide" evidence="1">
    <location>
        <begin position="1"/>
        <end position="17"/>
    </location>
</feature>
<proteinExistence type="predicted"/>
<dbReference type="EMBL" id="ML995926">
    <property type="protein sequence ID" value="KAF2764396.1"/>
    <property type="molecule type" value="Genomic_DNA"/>
</dbReference>